<feature type="transmembrane region" description="Helical" evidence="1">
    <location>
        <begin position="62"/>
        <end position="84"/>
    </location>
</feature>
<comment type="caution">
    <text evidence="2">The sequence shown here is derived from an EMBL/GenBank/DDBJ whole genome shotgun (WGS) entry which is preliminary data.</text>
</comment>
<protein>
    <submittedName>
        <fullName evidence="2">Uncharacterized protein</fullName>
    </submittedName>
</protein>
<feature type="transmembrane region" description="Helical" evidence="1">
    <location>
        <begin position="96"/>
        <end position="118"/>
    </location>
</feature>
<sequence length="181" mass="20254">MVVVDYIAAVILLIYLFVKRLFILATTQAASIFGSNDPNNKLSIDLQLSASQQKLVNLMTKYCMLSLMALVSSCISGAFNLVRVVLRGRDHNNDFYIGWFSIFIVNVDVCVNVFCLCLQFKFSNHWYEWCCQHVKLENSMKIYLSTKLASKRASRTPPAFSPGVVKVKSTSASPFGSSADE</sequence>
<keyword evidence="1" id="KW-0472">Membrane</keyword>
<dbReference type="AlphaFoldDB" id="X6N5F1"/>
<accession>X6N5F1</accession>
<feature type="transmembrane region" description="Helical" evidence="1">
    <location>
        <begin position="6"/>
        <end position="25"/>
    </location>
</feature>
<evidence type="ECO:0000256" key="1">
    <source>
        <dbReference type="SAM" id="Phobius"/>
    </source>
</evidence>
<organism evidence="2 3">
    <name type="scientific">Reticulomyxa filosa</name>
    <dbReference type="NCBI Taxonomy" id="46433"/>
    <lineage>
        <taxon>Eukaryota</taxon>
        <taxon>Sar</taxon>
        <taxon>Rhizaria</taxon>
        <taxon>Retaria</taxon>
        <taxon>Foraminifera</taxon>
        <taxon>Monothalamids</taxon>
        <taxon>Reticulomyxidae</taxon>
        <taxon>Reticulomyxa</taxon>
    </lineage>
</organism>
<dbReference type="EMBL" id="ASPP01012511">
    <property type="protein sequence ID" value="ETO20537.1"/>
    <property type="molecule type" value="Genomic_DNA"/>
</dbReference>
<name>X6N5F1_RETFI</name>
<keyword evidence="1" id="KW-0812">Transmembrane</keyword>
<dbReference type="Proteomes" id="UP000023152">
    <property type="component" value="Unassembled WGS sequence"/>
</dbReference>
<reference evidence="2 3" key="1">
    <citation type="journal article" date="2013" name="Curr. Biol.">
        <title>The Genome of the Foraminiferan Reticulomyxa filosa.</title>
        <authorList>
            <person name="Glockner G."/>
            <person name="Hulsmann N."/>
            <person name="Schleicher M."/>
            <person name="Noegel A.A."/>
            <person name="Eichinger L."/>
            <person name="Gallinger C."/>
            <person name="Pawlowski J."/>
            <person name="Sierra R."/>
            <person name="Euteneuer U."/>
            <person name="Pillet L."/>
            <person name="Moustafa A."/>
            <person name="Platzer M."/>
            <person name="Groth M."/>
            <person name="Szafranski K."/>
            <person name="Schliwa M."/>
        </authorList>
    </citation>
    <scope>NUCLEOTIDE SEQUENCE [LARGE SCALE GENOMIC DNA]</scope>
</reference>
<proteinExistence type="predicted"/>
<evidence type="ECO:0000313" key="3">
    <source>
        <dbReference type="Proteomes" id="UP000023152"/>
    </source>
</evidence>
<keyword evidence="1" id="KW-1133">Transmembrane helix</keyword>
<gene>
    <name evidence="2" type="ORF">RFI_16679</name>
</gene>
<evidence type="ECO:0000313" key="2">
    <source>
        <dbReference type="EMBL" id="ETO20537.1"/>
    </source>
</evidence>
<keyword evidence="3" id="KW-1185">Reference proteome</keyword>